<evidence type="ECO:0000313" key="2">
    <source>
        <dbReference type="Proteomes" id="UP000403266"/>
    </source>
</evidence>
<name>A0A5N7ML26_9HYPH</name>
<keyword evidence="2" id="KW-1185">Reference proteome</keyword>
<evidence type="ECO:0000313" key="1">
    <source>
        <dbReference type="EMBL" id="MPR27548.1"/>
    </source>
</evidence>
<sequence>MTVRRRFLLTPSFARLIRRERGGLRHVEGFFPEQRDRSSWVRLEEDRGLLILKTLGTDGEIEDQTEIPVGHAHALLDVCAGEVDYTRTTVPIGEAHAFVDEIIRPRVLHLVTVEFASEGEASAFRPLEWFGPEVTEDRRYTHQSIALRGLDDTPEIPLSDAALNSLIDTLEDRFPVQARMAINKPKAKQVSVTRAKAQTSAEVVQVNLDEIEQAMMREMEKTLQKGKPE</sequence>
<dbReference type="PANTHER" id="PTHR40114:SF1">
    <property type="entry name" value="SLR0698 PROTEIN"/>
    <property type="match status" value="1"/>
</dbReference>
<protein>
    <submittedName>
        <fullName evidence="1">Uncharacterized protein</fullName>
    </submittedName>
</protein>
<organism evidence="1 2">
    <name type="scientific">Microvirga tunisiensis</name>
    <dbReference type="NCBI Taxonomy" id="2108360"/>
    <lineage>
        <taxon>Bacteria</taxon>
        <taxon>Pseudomonadati</taxon>
        <taxon>Pseudomonadota</taxon>
        <taxon>Alphaproteobacteria</taxon>
        <taxon>Hyphomicrobiales</taxon>
        <taxon>Methylobacteriaceae</taxon>
        <taxon>Microvirga</taxon>
    </lineage>
</organism>
<dbReference type="RefSeq" id="WP_152713870.1">
    <property type="nucleotide sequence ID" value="NZ_VOSJ01000040.1"/>
</dbReference>
<reference evidence="1 2" key="1">
    <citation type="journal article" date="2019" name="Syst. Appl. Microbiol.">
        <title>Microvirga tunisiensis sp. nov., a root nodule symbiotic bacterium isolated from Lupinus micranthus and L. luteus grown in Northern Tunisia.</title>
        <authorList>
            <person name="Msaddak A."/>
            <person name="Rejili M."/>
            <person name="Duran D."/>
            <person name="Mars M."/>
            <person name="Palacios J.M."/>
            <person name="Ruiz-Argueso T."/>
            <person name="Rey L."/>
            <person name="Imperial J."/>
        </authorList>
    </citation>
    <scope>NUCLEOTIDE SEQUENCE [LARGE SCALE GENOMIC DNA]</scope>
    <source>
        <strain evidence="1 2">Lmie10</strain>
    </source>
</reference>
<dbReference type="OrthoDB" id="9805588at2"/>
<dbReference type="Gene3D" id="2.40.320.10">
    <property type="entry name" value="Hypothetical Protein Pfu-838710-001"/>
    <property type="match status" value="1"/>
</dbReference>
<dbReference type="PANTHER" id="PTHR40114">
    <property type="entry name" value="SLR0698 PROTEIN"/>
    <property type="match status" value="1"/>
</dbReference>
<dbReference type="AlphaFoldDB" id="A0A5N7ML26"/>
<proteinExistence type="predicted"/>
<dbReference type="InterPro" id="IPR033469">
    <property type="entry name" value="CYTH-like_dom_sf"/>
</dbReference>
<dbReference type="Proteomes" id="UP000403266">
    <property type="component" value="Unassembled WGS sequence"/>
</dbReference>
<accession>A0A5N7ML26</accession>
<gene>
    <name evidence="1" type="ORF">FS320_20780</name>
</gene>
<comment type="caution">
    <text evidence="1">The sequence shown here is derived from an EMBL/GenBank/DDBJ whole genome shotgun (WGS) entry which is preliminary data.</text>
</comment>
<dbReference type="InterPro" id="IPR012042">
    <property type="entry name" value="NeuTTM/CthTTM-like"/>
</dbReference>
<dbReference type="SUPFAM" id="SSF55154">
    <property type="entry name" value="CYTH-like phosphatases"/>
    <property type="match status" value="1"/>
</dbReference>
<dbReference type="EMBL" id="VOSK01000094">
    <property type="protein sequence ID" value="MPR27548.1"/>
    <property type="molecule type" value="Genomic_DNA"/>
</dbReference>